<dbReference type="AlphaFoldDB" id="A0A1H7QJC8"/>
<evidence type="ECO:0000256" key="1">
    <source>
        <dbReference type="ARBA" id="ARBA00004651"/>
    </source>
</evidence>
<dbReference type="NCBIfam" id="TIGR01097">
    <property type="entry name" value="PhnE"/>
    <property type="match status" value="1"/>
</dbReference>
<accession>A0A1H7QJC8</accession>
<evidence type="ECO:0000256" key="8">
    <source>
        <dbReference type="SAM" id="MobiDB-lite"/>
    </source>
</evidence>
<dbReference type="CDD" id="cd06261">
    <property type="entry name" value="TM_PBP2"/>
    <property type="match status" value="1"/>
</dbReference>
<feature type="transmembrane region" description="Helical" evidence="7">
    <location>
        <begin position="163"/>
        <end position="186"/>
    </location>
</feature>
<evidence type="ECO:0000256" key="2">
    <source>
        <dbReference type="ARBA" id="ARBA00022448"/>
    </source>
</evidence>
<dbReference type="Proteomes" id="UP000199120">
    <property type="component" value="Unassembled WGS sequence"/>
</dbReference>
<dbReference type="Gene3D" id="1.10.3720.10">
    <property type="entry name" value="MetI-like"/>
    <property type="match status" value="1"/>
</dbReference>
<dbReference type="InterPro" id="IPR035906">
    <property type="entry name" value="MetI-like_sf"/>
</dbReference>
<gene>
    <name evidence="10" type="ORF">SAMN05192542_108134</name>
</gene>
<dbReference type="InterPro" id="IPR005769">
    <property type="entry name" value="PhnE/PtxC"/>
</dbReference>
<keyword evidence="3" id="KW-1003">Cell membrane</keyword>
<evidence type="ECO:0000259" key="9">
    <source>
        <dbReference type="PROSITE" id="PS50928"/>
    </source>
</evidence>
<dbReference type="EMBL" id="FOAJ01000008">
    <property type="protein sequence ID" value="SEL47858.1"/>
    <property type="molecule type" value="Genomic_DNA"/>
</dbReference>
<feature type="transmembrane region" description="Helical" evidence="7">
    <location>
        <begin position="246"/>
        <end position="265"/>
    </location>
</feature>
<feature type="region of interest" description="Disordered" evidence="8">
    <location>
        <begin position="1"/>
        <end position="23"/>
    </location>
</feature>
<evidence type="ECO:0000256" key="6">
    <source>
        <dbReference type="ARBA" id="ARBA00023136"/>
    </source>
</evidence>
<reference evidence="11" key="1">
    <citation type="submission" date="2016-10" db="EMBL/GenBank/DDBJ databases">
        <authorList>
            <person name="Varghese N."/>
            <person name="Submissions S."/>
        </authorList>
    </citation>
    <scope>NUCLEOTIDE SEQUENCE [LARGE SCALE GENOMIC DNA]</scope>
    <source>
        <strain evidence="11">LMG 26416</strain>
    </source>
</reference>
<dbReference type="PANTHER" id="PTHR30043">
    <property type="entry name" value="PHOSPHONATES TRANSPORT SYSTEM PERMEASE PROTEIN"/>
    <property type="match status" value="1"/>
</dbReference>
<feature type="transmembrane region" description="Helical" evidence="7">
    <location>
        <begin position="118"/>
        <end position="142"/>
    </location>
</feature>
<comment type="subcellular location">
    <subcellularLocation>
        <location evidence="1 7">Cell membrane</location>
        <topology evidence="1 7">Multi-pass membrane protein</topology>
    </subcellularLocation>
</comment>
<keyword evidence="5 7" id="KW-1133">Transmembrane helix</keyword>
<evidence type="ECO:0000256" key="5">
    <source>
        <dbReference type="ARBA" id="ARBA00022989"/>
    </source>
</evidence>
<keyword evidence="6 7" id="KW-0472">Membrane</keyword>
<dbReference type="GO" id="GO:0015416">
    <property type="term" value="F:ABC-type phosphonate transporter activity"/>
    <property type="evidence" value="ECO:0007669"/>
    <property type="project" value="InterPro"/>
</dbReference>
<name>A0A1H7QJC8_9BURK</name>
<feature type="transmembrane region" description="Helical" evidence="7">
    <location>
        <begin position="56"/>
        <end position="76"/>
    </location>
</feature>
<organism evidence="10 11">
    <name type="scientific">Paraburkholderia caballeronis</name>
    <dbReference type="NCBI Taxonomy" id="416943"/>
    <lineage>
        <taxon>Bacteria</taxon>
        <taxon>Pseudomonadati</taxon>
        <taxon>Pseudomonadota</taxon>
        <taxon>Betaproteobacteria</taxon>
        <taxon>Burkholderiales</taxon>
        <taxon>Burkholderiaceae</taxon>
        <taxon>Paraburkholderia</taxon>
    </lineage>
</organism>
<dbReference type="InterPro" id="IPR000515">
    <property type="entry name" value="MetI-like"/>
</dbReference>
<comment type="similarity">
    <text evidence="7">Belongs to the binding-protein-dependent transport system permease family.</text>
</comment>
<evidence type="ECO:0000256" key="4">
    <source>
        <dbReference type="ARBA" id="ARBA00022692"/>
    </source>
</evidence>
<keyword evidence="11" id="KW-1185">Reference proteome</keyword>
<feature type="domain" description="ABC transmembrane type-1" evidence="9">
    <location>
        <begin position="112"/>
        <end position="294"/>
    </location>
</feature>
<sequence>MNAADFGASRAAQADGRTGVSPDAAAALPAADAAAQAAGVANRAAPSAPPAPKRSWVSLAGWAVLFVMLGAAWRGADMRPLDLFADSANMGQFARDFFPPDFGEWRTYVQEMLVTLAVALWGTALAIVCAVPCGLLSAHNLAPAWIRHPVRRLMDACRAINEMVFAMLFIVAVGLGPFAGVLALWVHTTGVLAKLFAEAVEAIDPRPAEGVRATGATPLDEIVYGVLPQVMPLWISYALYRFESNVRSAMVVGMVGAGGIGVVLYEEIRSFDYAQTCAVLIMVVAVVTAIDLVSAWLRQRVI</sequence>
<protein>
    <submittedName>
        <fullName evidence="10">Phosphonate transport system permease protein</fullName>
    </submittedName>
</protein>
<dbReference type="STRING" id="416943.SAMN05445871_4560"/>
<dbReference type="PROSITE" id="PS50928">
    <property type="entry name" value="ABC_TM1"/>
    <property type="match status" value="1"/>
</dbReference>
<dbReference type="Pfam" id="PF00528">
    <property type="entry name" value="BPD_transp_1"/>
    <property type="match status" value="1"/>
</dbReference>
<evidence type="ECO:0000313" key="10">
    <source>
        <dbReference type="EMBL" id="SEL47858.1"/>
    </source>
</evidence>
<feature type="transmembrane region" description="Helical" evidence="7">
    <location>
        <begin position="277"/>
        <end position="297"/>
    </location>
</feature>
<dbReference type="SUPFAM" id="SSF161098">
    <property type="entry name" value="MetI-like"/>
    <property type="match status" value="1"/>
</dbReference>
<evidence type="ECO:0000256" key="7">
    <source>
        <dbReference type="RuleBase" id="RU363032"/>
    </source>
</evidence>
<evidence type="ECO:0000313" key="11">
    <source>
        <dbReference type="Proteomes" id="UP000199120"/>
    </source>
</evidence>
<dbReference type="PANTHER" id="PTHR30043:SF1">
    <property type="entry name" value="ABC TRANSPORT SYSTEM PERMEASE PROTEIN P69"/>
    <property type="match status" value="1"/>
</dbReference>
<dbReference type="OrthoDB" id="8557224at2"/>
<proteinExistence type="inferred from homology"/>
<dbReference type="GO" id="GO:0005886">
    <property type="term" value="C:plasma membrane"/>
    <property type="evidence" value="ECO:0007669"/>
    <property type="project" value="UniProtKB-SubCell"/>
</dbReference>
<keyword evidence="2 7" id="KW-0813">Transport</keyword>
<keyword evidence="4 7" id="KW-0812">Transmembrane</keyword>
<evidence type="ECO:0000256" key="3">
    <source>
        <dbReference type="ARBA" id="ARBA00022475"/>
    </source>
</evidence>